<comment type="caution">
    <text evidence="2">The sequence shown here is derived from an EMBL/GenBank/DDBJ whole genome shotgun (WGS) entry which is preliminary data.</text>
</comment>
<dbReference type="GO" id="GO:0016020">
    <property type="term" value="C:membrane"/>
    <property type="evidence" value="ECO:0007669"/>
    <property type="project" value="TreeGrafter"/>
</dbReference>
<protein>
    <submittedName>
        <fullName evidence="2">Alpha-tocopherol transfer-like protein</fullName>
    </submittedName>
</protein>
<dbReference type="SUPFAM" id="SSF52087">
    <property type="entry name" value="CRAL/TRIO domain"/>
    <property type="match status" value="1"/>
</dbReference>
<proteinExistence type="predicted"/>
<dbReference type="Gene3D" id="1.20.5.1200">
    <property type="entry name" value="Alpha-tocopherol transfer"/>
    <property type="match status" value="1"/>
</dbReference>
<dbReference type="InterPro" id="IPR036865">
    <property type="entry name" value="CRAL-TRIO_dom_sf"/>
</dbReference>
<dbReference type="VEuPathDB" id="VectorBase:LDEU010948"/>
<dbReference type="PANTHER" id="PTHR10174">
    <property type="entry name" value="ALPHA-TOCOPHEROL TRANSFER PROTEIN-RELATED"/>
    <property type="match status" value="1"/>
</dbReference>
<dbReference type="Proteomes" id="UP000288716">
    <property type="component" value="Unassembled WGS sequence"/>
</dbReference>
<organism evidence="2 3">
    <name type="scientific">Leptotrombidium deliense</name>
    <dbReference type="NCBI Taxonomy" id="299467"/>
    <lineage>
        <taxon>Eukaryota</taxon>
        <taxon>Metazoa</taxon>
        <taxon>Ecdysozoa</taxon>
        <taxon>Arthropoda</taxon>
        <taxon>Chelicerata</taxon>
        <taxon>Arachnida</taxon>
        <taxon>Acari</taxon>
        <taxon>Acariformes</taxon>
        <taxon>Trombidiformes</taxon>
        <taxon>Prostigmata</taxon>
        <taxon>Anystina</taxon>
        <taxon>Parasitengona</taxon>
        <taxon>Trombiculoidea</taxon>
        <taxon>Trombiculidae</taxon>
        <taxon>Leptotrombidium</taxon>
    </lineage>
</organism>
<dbReference type="EMBL" id="NCKV01013741">
    <property type="protein sequence ID" value="RWS21092.1"/>
    <property type="molecule type" value="Genomic_DNA"/>
</dbReference>
<dbReference type="STRING" id="299467.A0A443S0M4"/>
<keyword evidence="3" id="KW-1185">Reference proteome</keyword>
<reference evidence="2 3" key="1">
    <citation type="journal article" date="2018" name="Gigascience">
        <title>Genomes of trombidid mites reveal novel predicted allergens and laterally-transferred genes associated with secondary metabolism.</title>
        <authorList>
            <person name="Dong X."/>
            <person name="Chaisiri K."/>
            <person name="Xia D."/>
            <person name="Armstrong S.D."/>
            <person name="Fang Y."/>
            <person name="Donnelly M.J."/>
            <person name="Kadowaki T."/>
            <person name="McGarry J.W."/>
            <person name="Darby A.C."/>
            <person name="Makepeace B.L."/>
        </authorList>
    </citation>
    <scope>NUCLEOTIDE SEQUENCE [LARGE SCALE GENOMIC DNA]</scope>
    <source>
        <strain evidence="2">UoL-UT</strain>
    </source>
</reference>
<dbReference type="PROSITE" id="PS50191">
    <property type="entry name" value="CRAL_TRIO"/>
    <property type="match status" value="1"/>
</dbReference>
<dbReference type="OrthoDB" id="6512350at2759"/>
<accession>A0A443S0M4</accession>
<evidence type="ECO:0000313" key="2">
    <source>
        <dbReference type="EMBL" id="RWS21092.1"/>
    </source>
</evidence>
<evidence type="ECO:0000313" key="3">
    <source>
        <dbReference type="Proteomes" id="UP000288716"/>
    </source>
</evidence>
<dbReference type="CDD" id="cd00170">
    <property type="entry name" value="SEC14"/>
    <property type="match status" value="1"/>
</dbReference>
<dbReference type="Pfam" id="PF00650">
    <property type="entry name" value="CRAL_TRIO"/>
    <property type="match status" value="1"/>
</dbReference>
<dbReference type="GO" id="GO:1902936">
    <property type="term" value="F:phosphatidylinositol bisphosphate binding"/>
    <property type="evidence" value="ECO:0007669"/>
    <property type="project" value="TreeGrafter"/>
</dbReference>
<dbReference type="InterPro" id="IPR001251">
    <property type="entry name" value="CRAL-TRIO_dom"/>
</dbReference>
<sequence>MKLGSWIPAQTSFGSAIASSFYGWEMSLMDEKTQMHGCIEIVDFDKFCLRQMVRIGLKEIKLICNMLDGTLPIRWRKFFVVRQNYVTDIMYAMAKPFLSKQFKENIRFIGYDYTELHKMVPLEILPPEYGGTAERREHSLFYKKLSDFEAKLLAYWKPFKNL</sequence>
<feature type="domain" description="CRAL-TRIO" evidence="1">
    <location>
        <begin position="41"/>
        <end position="137"/>
    </location>
</feature>
<name>A0A443S0M4_9ACAR</name>
<gene>
    <name evidence="2" type="ORF">B4U80_08791</name>
</gene>
<dbReference type="AlphaFoldDB" id="A0A443S0M4"/>
<evidence type="ECO:0000259" key="1">
    <source>
        <dbReference type="PROSITE" id="PS50191"/>
    </source>
</evidence>
<dbReference type="Gene3D" id="3.40.525.10">
    <property type="entry name" value="CRAL-TRIO lipid binding domain"/>
    <property type="match status" value="1"/>
</dbReference>
<dbReference type="PANTHER" id="PTHR10174:SF130">
    <property type="entry name" value="ALPHA-TOCOPHEROL TRANSFER PROTEIN-LIKE"/>
    <property type="match status" value="1"/>
</dbReference>
<dbReference type="PRINTS" id="PR00180">
    <property type="entry name" value="CRETINALDHBP"/>
</dbReference>